<dbReference type="EMBL" id="VDCQ01000021">
    <property type="protein sequence ID" value="TNJ65210.1"/>
    <property type="molecule type" value="Genomic_DNA"/>
</dbReference>
<sequence>MTANKRKSGASMKRSGHEQVVEFMDSLQHPLKKEIEEVRTIILNADNRLTEHIKWNAPSFCLQDEDRVTFNLQGKGFFRLVFHCGAKAKDQAGEGPLFEDPTGLLEWVSGDRAIVKFTDMNDVQAKKEKLEATITKWMDATSS</sequence>
<dbReference type="AlphaFoldDB" id="A0A5C4T9C8"/>
<organism evidence="2 3">
    <name type="scientific">Paenibacillus hemerocallicola</name>
    <dbReference type="NCBI Taxonomy" id="1172614"/>
    <lineage>
        <taxon>Bacteria</taxon>
        <taxon>Bacillati</taxon>
        <taxon>Bacillota</taxon>
        <taxon>Bacilli</taxon>
        <taxon>Bacillales</taxon>
        <taxon>Paenibacillaceae</taxon>
        <taxon>Paenibacillus</taxon>
    </lineage>
</organism>
<evidence type="ECO:0000259" key="1">
    <source>
        <dbReference type="Pfam" id="PF08818"/>
    </source>
</evidence>
<evidence type="ECO:0000313" key="2">
    <source>
        <dbReference type="EMBL" id="TNJ65210.1"/>
    </source>
</evidence>
<accession>A0A5C4T9C8</accession>
<reference evidence="2 3" key="1">
    <citation type="submission" date="2019-05" db="EMBL/GenBank/DDBJ databases">
        <title>We sequenced the genome of Paenibacillus hemerocallicola KCTC 33185 for further insight into its adaptation and study the phylogeny of Paenibacillus.</title>
        <authorList>
            <person name="Narsing Rao M.P."/>
        </authorList>
    </citation>
    <scope>NUCLEOTIDE SEQUENCE [LARGE SCALE GENOMIC DNA]</scope>
    <source>
        <strain evidence="2 3">KCTC 33185</strain>
    </source>
</reference>
<name>A0A5C4T9C8_9BACL</name>
<dbReference type="Proteomes" id="UP000307943">
    <property type="component" value="Unassembled WGS sequence"/>
</dbReference>
<proteinExistence type="predicted"/>
<comment type="caution">
    <text evidence="2">The sequence shown here is derived from an EMBL/GenBank/DDBJ whole genome shotgun (WGS) entry which is preliminary data.</text>
</comment>
<gene>
    <name evidence="2" type="ORF">FE784_16570</name>
</gene>
<protein>
    <submittedName>
        <fullName evidence="2">DUF1801 domain-containing protein</fullName>
    </submittedName>
</protein>
<dbReference type="InterPro" id="IPR014922">
    <property type="entry name" value="YdhG-like"/>
</dbReference>
<dbReference type="OrthoDB" id="9811812at2"/>
<dbReference type="RefSeq" id="WP_139603334.1">
    <property type="nucleotide sequence ID" value="NZ_VDCQ01000021.1"/>
</dbReference>
<dbReference type="Pfam" id="PF08818">
    <property type="entry name" value="DUF1801"/>
    <property type="match status" value="1"/>
</dbReference>
<dbReference type="SUPFAM" id="SSF159888">
    <property type="entry name" value="YdhG-like"/>
    <property type="match status" value="1"/>
</dbReference>
<dbReference type="Gene3D" id="3.90.1150.200">
    <property type="match status" value="1"/>
</dbReference>
<keyword evidence="3" id="KW-1185">Reference proteome</keyword>
<evidence type="ECO:0000313" key="3">
    <source>
        <dbReference type="Proteomes" id="UP000307943"/>
    </source>
</evidence>
<feature type="domain" description="YdhG-like" evidence="1">
    <location>
        <begin position="32"/>
        <end position="138"/>
    </location>
</feature>